<organism evidence="1 2">
    <name type="scientific">Streptomyces thinghirensis</name>
    <dbReference type="NCBI Taxonomy" id="551547"/>
    <lineage>
        <taxon>Bacteria</taxon>
        <taxon>Bacillati</taxon>
        <taxon>Actinomycetota</taxon>
        <taxon>Actinomycetes</taxon>
        <taxon>Kitasatosporales</taxon>
        <taxon>Streptomycetaceae</taxon>
        <taxon>Streptomyces</taxon>
    </lineage>
</organism>
<comment type="caution">
    <text evidence="1">The sequence shown here is derived from an EMBL/GenBank/DDBJ whole genome shotgun (WGS) entry which is preliminary data.</text>
</comment>
<sequence length="44" mass="4534">MTLLLGEDLSLLLADNTLRGSVIPLTSGGVARGRVPVHPIGKPV</sequence>
<proteinExistence type="predicted"/>
<dbReference type="Proteomes" id="UP001499878">
    <property type="component" value="Unassembled WGS sequence"/>
</dbReference>
<reference evidence="2" key="1">
    <citation type="journal article" date="2019" name="Int. J. Syst. Evol. Microbiol.">
        <title>The Global Catalogue of Microorganisms (GCM) 10K type strain sequencing project: providing services to taxonomists for standard genome sequencing and annotation.</title>
        <authorList>
            <consortium name="The Broad Institute Genomics Platform"/>
            <consortium name="The Broad Institute Genome Sequencing Center for Infectious Disease"/>
            <person name="Wu L."/>
            <person name="Ma J."/>
        </authorList>
    </citation>
    <scope>NUCLEOTIDE SEQUENCE [LARGE SCALE GENOMIC DNA]</scope>
    <source>
        <strain evidence="2">JCM 18306</strain>
    </source>
</reference>
<dbReference type="EMBL" id="BAABJR010000010">
    <property type="protein sequence ID" value="GAA5211593.1"/>
    <property type="molecule type" value="Genomic_DNA"/>
</dbReference>
<name>A0ABP9T5X0_9ACTN</name>
<gene>
    <name evidence="1" type="ORF">GCM10023323_43830</name>
</gene>
<accession>A0ABP9T5X0</accession>
<evidence type="ECO:0000313" key="2">
    <source>
        <dbReference type="Proteomes" id="UP001499878"/>
    </source>
</evidence>
<protein>
    <submittedName>
        <fullName evidence="1">Uncharacterized protein</fullName>
    </submittedName>
</protein>
<evidence type="ECO:0000313" key="1">
    <source>
        <dbReference type="EMBL" id="GAA5211593.1"/>
    </source>
</evidence>
<keyword evidence="2" id="KW-1185">Reference proteome</keyword>